<keyword evidence="3" id="KW-0378">Hydrolase</keyword>
<name>A0A4Z0M557_9GAMM</name>
<comment type="caution">
    <text evidence="3">The sequence shown here is derived from an EMBL/GenBank/DDBJ whole genome shotgun (WGS) entry which is preliminary data.</text>
</comment>
<dbReference type="GO" id="GO:0004039">
    <property type="term" value="F:allophanate hydrolase activity"/>
    <property type="evidence" value="ECO:0007669"/>
    <property type="project" value="UniProtKB-EC"/>
</dbReference>
<dbReference type="Proteomes" id="UP000298050">
    <property type="component" value="Unassembled WGS sequence"/>
</dbReference>
<feature type="domain" description="Allophanate hydrolase C-terminal" evidence="2">
    <location>
        <begin position="480"/>
        <end position="601"/>
    </location>
</feature>
<dbReference type="Pfam" id="PF21986">
    <property type="entry name" value="AH_C"/>
    <property type="match status" value="1"/>
</dbReference>
<dbReference type="Gene3D" id="1.20.58.1700">
    <property type="match status" value="1"/>
</dbReference>
<dbReference type="InterPro" id="IPR014085">
    <property type="entry name" value="Allophanate_hydrolase"/>
</dbReference>
<dbReference type="AlphaFoldDB" id="A0A4Z0M557"/>
<dbReference type="NCBIfam" id="TIGR02713">
    <property type="entry name" value="allophanate_hyd"/>
    <property type="match status" value="1"/>
</dbReference>
<organism evidence="3 4">
    <name type="scientific">Mangrovimicrobium sediminis</name>
    <dbReference type="NCBI Taxonomy" id="2562682"/>
    <lineage>
        <taxon>Bacteria</taxon>
        <taxon>Pseudomonadati</taxon>
        <taxon>Pseudomonadota</taxon>
        <taxon>Gammaproteobacteria</taxon>
        <taxon>Cellvibrionales</taxon>
        <taxon>Halieaceae</taxon>
        <taxon>Mangrovimicrobium</taxon>
    </lineage>
</organism>
<gene>
    <name evidence="3" type="primary">atzF</name>
    <name evidence="3" type="ORF">E4634_05355</name>
</gene>
<dbReference type="Gene3D" id="3.90.1300.10">
    <property type="entry name" value="Amidase signature (AS) domain"/>
    <property type="match status" value="1"/>
</dbReference>
<dbReference type="EC" id="3.5.1.54" evidence="3"/>
<evidence type="ECO:0000313" key="4">
    <source>
        <dbReference type="Proteomes" id="UP000298050"/>
    </source>
</evidence>
<keyword evidence="4" id="KW-1185">Reference proteome</keyword>
<accession>A0A4Z0M557</accession>
<proteinExistence type="predicted"/>
<dbReference type="InterPro" id="IPR023631">
    <property type="entry name" value="Amidase_dom"/>
</dbReference>
<dbReference type="InterPro" id="IPR000120">
    <property type="entry name" value="Amidase"/>
</dbReference>
<dbReference type="InterPro" id="IPR036928">
    <property type="entry name" value="AS_sf"/>
</dbReference>
<dbReference type="EMBL" id="SRLE01000005">
    <property type="protein sequence ID" value="TGD74629.1"/>
    <property type="molecule type" value="Genomic_DNA"/>
</dbReference>
<dbReference type="InterPro" id="IPR053844">
    <property type="entry name" value="AH_C"/>
</dbReference>
<reference evidence="3 4" key="1">
    <citation type="submission" date="2019-04" db="EMBL/GenBank/DDBJ databases">
        <title>Taxonomy of novel Haliea sp. from mangrove soil of West Coast of India.</title>
        <authorList>
            <person name="Verma A."/>
            <person name="Kumar P."/>
            <person name="Krishnamurthi S."/>
        </authorList>
    </citation>
    <scope>NUCLEOTIDE SEQUENCE [LARGE SCALE GENOMIC DNA]</scope>
    <source>
        <strain evidence="3 4">SAOS-164</strain>
    </source>
</reference>
<dbReference type="RefSeq" id="WP_135441587.1">
    <property type="nucleotide sequence ID" value="NZ_SRLE01000005.1"/>
</dbReference>
<dbReference type="OrthoDB" id="8872210at2"/>
<dbReference type="NCBIfam" id="NF006043">
    <property type="entry name" value="PRK08186.1"/>
    <property type="match status" value="1"/>
</dbReference>
<protein>
    <submittedName>
        <fullName evidence="3">Allophanate hydrolase</fullName>
        <ecNumber evidence="3">3.5.1.54</ecNumber>
    </submittedName>
</protein>
<feature type="domain" description="Amidase" evidence="1">
    <location>
        <begin position="47"/>
        <end position="444"/>
    </location>
</feature>
<dbReference type="Gene3D" id="3.10.490.10">
    <property type="entry name" value="Gamma-glutamyl cyclotransferase-like"/>
    <property type="match status" value="1"/>
</dbReference>
<dbReference type="SUPFAM" id="SSF75304">
    <property type="entry name" value="Amidase signature (AS) enzymes"/>
    <property type="match status" value="1"/>
</dbReference>
<dbReference type="Pfam" id="PF01425">
    <property type="entry name" value="Amidase"/>
    <property type="match status" value="1"/>
</dbReference>
<evidence type="ECO:0000313" key="3">
    <source>
        <dbReference type="EMBL" id="TGD74629.1"/>
    </source>
</evidence>
<dbReference type="PANTHER" id="PTHR11895:SF169">
    <property type="entry name" value="GLUTAMYL-TRNA(GLN) AMIDOTRANSFERASE"/>
    <property type="match status" value="1"/>
</dbReference>
<evidence type="ECO:0000259" key="2">
    <source>
        <dbReference type="Pfam" id="PF21986"/>
    </source>
</evidence>
<sequence length="604" mass="63597">MSVPANQPLTIAALLAGYRSGAFDVRELLAELDAREARLAPPGVWIHRLTVDERECFVERLDGRSPSDLPLYGIPFAIKDNIDLAGIPTTAACAEFAFTPDSDAAVVARLIDAGAIPVGKTNLDQFATGLNGTRSPAPWGPCANAFDREYISGGSSSGSAVAVALGLASFSLGTDTAGSGRVPAAFNNLVGLKPTRGVLSSRGMLPACRTLDTITIFGLSAGDVAAVFEQAQAVDSADAYARPLIDSRYPGFHRHAPLRVAIPQPEQLDFGGCADHAAAYAAAVERLRAMGAELVEWDFAPLLEAAQLLYEGPWVAERYAAIREFIETSAQAIHPVVRGIIEPGIRRTAVDTFAAMYRLKDYRRKAEALFDSFDLALSPTAPKIYTLAQMLAEPVTCNSHLGVYTNFMNLLDLAAIALPGPFLPSGLPSGFTVFGPAGCDRALLQLAGDYLDASAPPLGATGLARPPEQVHTVDSGDWQTLVVCGAHMDGLPLNGQLTGRGGVRLASTTTAPGYRLYALPGGPPQRPALVRDDACSSRIAVELWALPAASMGSFLSGIPAPLALGKVQLADDGWYTGFVAEARATEGACEITSHGGWRAWLDAS</sequence>
<dbReference type="PANTHER" id="PTHR11895">
    <property type="entry name" value="TRANSAMIDASE"/>
    <property type="match status" value="1"/>
</dbReference>
<evidence type="ECO:0000259" key="1">
    <source>
        <dbReference type="Pfam" id="PF01425"/>
    </source>
</evidence>